<comment type="pathway">
    <text evidence="10">Carbohydrate biosynthesis; D-glycero-D-manno-heptose 7-phosphate biosynthesis; D-glycero-alpha-D-manno-heptose 7-phosphate and D-glycero-beta-D-manno-heptose 7-phosphate from sedoheptulose 7-phosphate: step 1/1.</text>
</comment>
<dbReference type="GO" id="GO:0008270">
    <property type="term" value="F:zinc ion binding"/>
    <property type="evidence" value="ECO:0007669"/>
    <property type="project" value="UniProtKB-UniRule"/>
</dbReference>
<comment type="subunit">
    <text evidence="10">Homotetramer.</text>
</comment>
<evidence type="ECO:0000256" key="3">
    <source>
        <dbReference type="ARBA" id="ARBA00004496"/>
    </source>
</evidence>
<evidence type="ECO:0000256" key="10">
    <source>
        <dbReference type="HAMAP-Rule" id="MF_00067"/>
    </source>
</evidence>
<gene>
    <name evidence="10" type="primary">gmhA</name>
    <name evidence="12" type="ORF">WS67_01760</name>
</gene>
<evidence type="ECO:0000256" key="7">
    <source>
        <dbReference type="ARBA" id="ARBA00022833"/>
    </source>
</evidence>
<keyword evidence="5 10" id="KW-0963">Cytoplasm</keyword>
<feature type="binding site" evidence="10">
    <location>
        <position position="171"/>
    </location>
    <ligand>
        <name>substrate</name>
    </ligand>
</feature>
<dbReference type="InterPro" id="IPR050099">
    <property type="entry name" value="SIS_GmhA/DiaA_subfam"/>
</dbReference>
<proteinExistence type="inferred from homology"/>
<comment type="catalytic activity">
    <reaction evidence="1 10">
        <text>2 D-sedoheptulose 7-phosphate = D-glycero-alpha-D-manno-heptose 7-phosphate + D-glycero-beta-D-manno-heptose 7-phosphate</text>
        <dbReference type="Rhea" id="RHEA:27489"/>
        <dbReference type="ChEBI" id="CHEBI:57483"/>
        <dbReference type="ChEBI" id="CHEBI:60203"/>
        <dbReference type="ChEBI" id="CHEBI:60204"/>
        <dbReference type="EC" id="5.3.1.28"/>
    </reaction>
</comment>
<feature type="domain" description="SIS" evidence="11">
    <location>
        <begin position="36"/>
        <end position="193"/>
    </location>
</feature>
<dbReference type="InterPro" id="IPR046348">
    <property type="entry name" value="SIS_dom_sf"/>
</dbReference>
<dbReference type="Pfam" id="PF13580">
    <property type="entry name" value="SIS_2"/>
    <property type="match status" value="1"/>
</dbReference>
<feature type="binding site" evidence="10">
    <location>
        <position position="64"/>
    </location>
    <ligand>
        <name>Zn(2+)</name>
        <dbReference type="ChEBI" id="CHEBI:29105"/>
    </ligand>
</feature>
<dbReference type="RefSeq" id="WP_059520087.1">
    <property type="nucleotide sequence ID" value="NZ_CP013448.1"/>
</dbReference>
<dbReference type="UniPathway" id="UPA00041">
    <property type="reaction ID" value="UER00436"/>
</dbReference>
<dbReference type="AlphaFoldDB" id="A0A103DX22"/>
<evidence type="ECO:0000313" key="12">
    <source>
        <dbReference type="EMBL" id="KVE24300.1"/>
    </source>
</evidence>
<dbReference type="Gene3D" id="3.40.50.10490">
    <property type="entry name" value="Glucose-6-phosphate isomerase like protein, domain 1"/>
    <property type="match status" value="1"/>
</dbReference>
<keyword evidence="13" id="KW-1185">Reference proteome</keyword>
<dbReference type="EMBL" id="LOWA01000055">
    <property type="protein sequence ID" value="KVE24300.1"/>
    <property type="molecule type" value="Genomic_DNA"/>
</dbReference>
<dbReference type="PROSITE" id="PS51464">
    <property type="entry name" value="SIS"/>
    <property type="match status" value="1"/>
</dbReference>
<protein>
    <recommendedName>
        <fullName evidence="10">Phosphoheptose isomerase</fullName>
        <ecNumber evidence="10">5.3.1.28</ecNumber>
    </recommendedName>
    <alternativeName>
        <fullName evidence="10">Sedoheptulose 7-phosphate isomerase</fullName>
    </alternativeName>
</protein>
<keyword evidence="7 10" id="KW-0862">Zinc</keyword>
<dbReference type="PANTHER" id="PTHR30390">
    <property type="entry name" value="SEDOHEPTULOSE 7-PHOSPHATE ISOMERASE / DNAA INITIATOR-ASSOCIATING FACTOR FOR REPLICATION INITIATION"/>
    <property type="match status" value="1"/>
</dbReference>
<keyword evidence="6 10" id="KW-0479">Metal-binding</keyword>
<accession>A0A103DX22</accession>
<comment type="similarity">
    <text evidence="4 10">Belongs to the SIS family. GmhA subfamily.</text>
</comment>
<dbReference type="InterPro" id="IPR004515">
    <property type="entry name" value="Phosphoheptose_Isoase"/>
</dbReference>
<evidence type="ECO:0000256" key="8">
    <source>
        <dbReference type="ARBA" id="ARBA00023235"/>
    </source>
</evidence>
<evidence type="ECO:0000256" key="9">
    <source>
        <dbReference type="ARBA" id="ARBA00023277"/>
    </source>
</evidence>
<dbReference type="GO" id="GO:0005975">
    <property type="term" value="P:carbohydrate metabolic process"/>
    <property type="evidence" value="ECO:0007669"/>
    <property type="project" value="UniProtKB-UniRule"/>
</dbReference>
<dbReference type="CDD" id="cd05006">
    <property type="entry name" value="SIS_GmhA"/>
    <property type="match status" value="1"/>
</dbReference>
<dbReference type="GO" id="GO:0008968">
    <property type="term" value="F:D-sedoheptulose 7-phosphate isomerase activity"/>
    <property type="evidence" value="ECO:0007669"/>
    <property type="project" value="UniProtKB-UniRule"/>
</dbReference>
<dbReference type="HAMAP" id="MF_00067">
    <property type="entry name" value="GmhA"/>
    <property type="match status" value="1"/>
</dbReference>
<feature type="binding site" evidence="10">
    <location>
        <position position="64"/>
    </location>
    <ligand>
        <name>substrate</name>
    </ligand>
</feature>
<feature type="binding site" evidence="10">
    <location>
        <begin position="51"/>
        <end position="53"/>
    </location>
    <ligand>
        <name>substrate</name>
    </ligand>
</feature>
<dbReference type="GO" id="GO:0005737">
    <property type="term" value="C:cytoplasm"/>
    <property type="evidence" value="ECO:0007669"/>
    <property type="project" value="UniProtKB-SubCell"/>
</dbReference>
<keyword evidence="8 10" id="KW-0413">Isomerase</keyword>
<evidence type="ECO:0000256" key="2">
    <source>
        <dbReference type="ARBA" id="ARBA00003172"/>
    </source>
</evidence>
<comment type="subcellular location">
    <subcellularLocation>
        <location evidence="3 10">Cytoplasm</location>
    </subcellularLocation>
</comment>
<comment type="cofactor">
    <cofactor evidence="10">
        <name>Zn(2+)</name>
        <dbReference type="ChEBI" id="CHEBI:29105"/>
    </cofactor>
    <text evidence="10">Binds 1 zinc ion per subunit.</text>
</comment>
<comment type="caution">
    <text evidence="12">The sequence shown here is derived from an EMBL/GenBank/DDBJ whole genome shotgun (WGS) entry which is preliminary data.</text>
</comment>
<name>A0A103DX22_9BURK</name>
<dbReference type="GO" id="GO:2001061">
    <property type="term" value="P:D-glycero-D-manno-heptose 7-phosphate biosynthetic process"/>
    <property type="evidence" value="ECO:0007669"/>
    <property type="project" value="UniProtKB-UniPathway"/>
</dbReference>
<dbReference type="OrthoDB" id="9810929at2"/>
<evidence type="ECO:0000259" key="11">
    <source>
        <dbReference type="PROSITE" id="PS51464"/>
    </source>
</evidence>
<dbReference type="GO" id="GO:0097367">
    <property type="term" value="F:carbohydrate derivative binding"/>
    <property type="evidence" value="ECO:0007669"/>
    <property type="project" value="InterPro"/>
</dbReference>
<feature type="binding site" evidence="10">
    <location>
        <begin position="119"/>
        <end position="121"/>
    </location>
    <ligand>
        <name>substrate</name>
    </ligand>
</feature>
<comment type="function">
    <text evidence="2 10">Catalyzes the isomerization of sedoheptulose 7-phosphate in D-glycero-D-manno-heptose 7-phosphate.</text>
</comment>
<evidence type="ECO:0000313" key="13">
    <source>
        <dbReference type="Proteomes" id="UP000062788"/>
    </source>
</evidence>
<evidence type="ECO:0000256" key="4">
    <source>
        <dbReference type="ARBA" id="ARBA00009894"/>
    </source>
</evidence>
<dbReference type="Proteomes" id="UP000062788">
    <property type="component" value="Unassembled WGS sequence"/>
</dbReference>
<feature type="binding site" evidence="10">
    <location>
        <position position="60"/>
    </location>
    <ligand>
        <name>Zn(2+)</name>
        <dbReference type="ChEBI" id="CHEBI:29105"/>
    </ligand>
</feature>
<dbReference type="EC" id="5.3.1.28" evidence="10"/>
<evidence type="ECO:0000256" key="6">
    <source>
        <dbReference type="ARBA" id="ARBA00022723"/>
    </source>
</evidence>
<feature type="binding site" evidence="10">
    <location>
        <position position="171"/>
    </location>
    <ligand>
        <name>Zn(2+)</name>
        <dbReference type="ChEBI" id="CHEBI:29105"/>
    </ligand>
</feature>
<dbReference type="SUPFAM" id="SSF53697">
    <property type="entry name" value="SIS domain"/>
    <property type="match status" value="1"/>
</dbReference>
<evidence type="ECO:0000256" key="5">
    <source>
        <dbReference type="ARBA" id="ARBA00022490"/>
    </source>
</evidence>
<feature type="binding site" evidence="10">
    <location>
        <position position="179"/>
    </location>
    <ligand>
        <name>Zn(2+)</name>
        <dbReference type="ChEBI" id="CHEBI:29105"/>
    </ligand>
</feature>
<reference evidence="12 13" key="1">
    <citation type="submission" date="2015-11" db="EMBL/GenBank/DDBJ databases">
        <title>Expanding the genomic diversity of Burkholderia species for the development of highly accurate diagnostics.</title>
        <authorList>
            <person name="Sahl J."/>
            <person name="Keim P."/>
            <person name="Wagner D."/>
        </authorList>
    </citation>
    <scope>NUCLEOTIDE SEQUENCE [LARGE SCALE GENOMIC DNA]</scope>
    <source>
        <strain evidence="12 13">TSV85</strain>
    </source>
</reference>
<dbReference type="PANTHER" id="PTHR30390:SF6">
    <property type="entry name" value="DNAA INITIATOR-ASSOCIATING PROTEIN DIAA"/>
    <property type="match status" value="1"/>
</dbReference>
<feature type="binding site" evidence="10">
    <location>
        <begin position="93"/>
        <end position="94"/>
    </location>
    <ligand>
        <name>substrate</name>
    </ligand>
</feature>
<feature type="binding site" evidence="10">
    <location>
        <position position="124"/>
    </location>
    <ligand>
        <name>substrate</name>
    </ligand>
</feature>
<evidence type="ECO:0000256" key="1">
    <source>
        <dbReference type="ARBA" id="ARBA00000348"/>
    </source>
</evidence>
<comment type="miscellaneous">
    <text evidence="10">The reaction produces a racemic mixture of D-glycero-alpha-D-manno-heptose 7-phosphate and D-glycero-beta-D-manno-heptose 7-phosphate.</text>
</comment>
<sequence length="193" mass="20696">MKDAIRREITKAVDIFTAIRADDALLDKVAGFARTIVRAFESGNKVLIAGNGGSAADAQHIAGEFVSRFNFDRPGLPAFALTTDTSVMTAIGNDYGYEKLFSRQVQAVGVKGDVFWGISTSGKSPNVLRAMEEARNKGLYVAGFTGEHGNAMRELADVCIEVPSCETPKIQETHILLGHVVCGLVESAVFARS</sequence>
<keyword evidence="9 10" id="KW-0119">Carbohydrate metabolism</keyword>
<organism evidence="12 13">
    <name type="scientific">Burkholderia singularis</name>
    <dbReference type="NCBI Taxonomy" id="1503053"/>
    <lineage>
        <taxon>Bacteria</taxon>
        <taxon>Pseudomonadati</taxon>
        <taxon>Pseudomonadota</taxon>
        <taxon>Betaproteobacteria</taxon>
        <taxon>Burkholderiales</taxon>
        <taxon>Burkholderiaceae</taxon>
        <taxon>Burkholderia</taxon>
        <taxon>pseudomallei group</taxon>
    </lineage>
</organism>
<dbReference type="InterPro" id="IPR001347">
    <property type="entry name" value="SIS_dom"/>
</dbReference>
<dbReference type="InterPro" id="IPR035461">
    <property type="entry name" value="GmhA/DiaA"/>
</dbReference>